<evidence type="ECO:0000256" key="6">
    <source>
        <dbReference type="ARBA" id="ARBA00022723"/>
    </source>
</evidence>
<evidence type="ECO:0000256" key="4">
    <source>
        <dbReference type="ARBA" id="ARBA00022581"/>
    </source>
</evidence>
<evidence type="ECO:0000256" key="2">
    <source>
        <dbReference type="ARBA" id="ARBA00022518"/>
    </source>
</evidence>
<feature type="short sequence motif" description="Nuclear export signal" evidence="18">
    <location>
        <begin position="69"/>
        <end position="77"/>
    </location>
</feature>
<keyword evidence="2 18" id="KW-0244">Early protein</keyword>
<comment type="caution">
    <text evidence="18">Lacks conserved residue(s) required for the propagation of feature annotation.</text>
</comment>
<dbReference type="GO" id="GO:0039502">
    <property type="term" value="P:symbiont-mediated suppression of host type I interferon-mediated signaling pathway"/>
    <property type="evidence" value="ECO:0007669"/>
    <property type="project" value="UniProtKB-UniRule"/>
</dbReference>
<keyword evidence="1 18" id="KW-1121">Modulation of host cell cycle by virus</keyword>
<keyword evidence="12 18" id="KW-0010">Activator</keyword>
<evidence type="ECO:0000256" key="3">
    <source>
        <dbReference type="ARBA" id="ARBA00022562"/>
    </source>
</evidence>
<proteinExistence type="inferred from homology"/>
<evidence type="ECO:0000256" key="13">
    <source>
        <dbReference type="ARBA" id="ARBA00023163"/>
    </source>
</evidence>
<comment type="function">
    <text evidence="19">E7 protein has both transforming and trans-activating activities.</text>
</comment>
<evidence type="ECO:0000256" key="10">
    <source>
        <dbReference type="ARBA" id="ARBA00023015"/>
    </source>
</evidence>
<keyword evidence="15" id="KW-0922">Interferon antiviral system evasion</keyword>
<keyword evidence="5 18" id="KW-1090">Inhibition of host innate immune response by virus</keyword>
<gene>
    <name evidence="18 20" type="primary">E7</name>
</gene>
<dbReference type="GO" id="GO:0003700">
    <property type="term" value="F:DNA-binding transcription factor activity"/>
    <property type="evidence" value="ECO:0007669"/>
    <property type="project" value="UniProtKB-UniRule"/>
</dbReference>
<evidence type="ECO:0000256" key="5">
    <source>
        <dbReference type="ARBA" id="ARBA00022632"/>
    </source>
</evidence>
<protein>
    <recommendedName>
        <fullName evidence="18 19">Protein E7</fullName>
    </recommendedName>
</protein>
<evidence type="ECO:0000256" key="18">
    <source>
        <dbReference type="HAMAP-Rule" id="MF_04004"/>
    </source>
</evidence>
<keyword evidence="13 18" id="KW-0804">Transcription</keyword>
<evidence type="ECO:0000256" key="1">
    <source>
        <dbReference type="ARBA" id="ARBA00022504"/>
    </source>
</evidence>
<dbReference type="GO" id="GO:0008270">
    <property type="term" value="F:zinc ion binding"/>
    <property type="evidence" value="ECO:0007669"/>
    <property type="project" value="UniProtKB-KW"/>
</dbReference>
<keyword evidence="14 18" id="KW-1035">Host cytoplasm</keyword>
<keyword evidence="8 18" id="KW-1114">Inhibition of host interferon signaling pathway by virus</keyword>
<keyword evidence="16 18" id="KW-0899">Viral immunoevasion</keyword>
<evidence type="ECO:0000256" key="16">
    <source>
        <dbReference type="ARBA" id="ARBA00023280"/>
    </source>
</evidence>
<dbReference type="HAMAP" id="MF_04004">
    <property type="entry name" value="PPV_E7"/>
    <property type="match status" value="1"/>
</dbReference>
<evidence type="ECO:0000256" key="15">
    <source>
        <dbReference type="ARBA" id="ARBA00023258"/>
    </source>
</evidence>
<evidence type="ECO:0000256" key="9">
    <source>
        <dbReference type="ARBA" id="ARBA00022833"/>
    </source>
</evidence>
<dbReference type="GO" id="GO:0042025">
    <property type="term" value="C:host cell nucleus"/>
    <property type="evidence" value="ECO:0007669"/>
    <property type="project" value="UniProtKB-SubCell"/>
</dbReference>
<keyword evidence="4 18" id="KW-0945">Host-virus interaction</keyword>
<keyword evidence="17 18" id="KW-1078">G1/S host cell cycle checkpoint dysregulation by virus</keyword>
<reference evidence="20" key="1">
    <citation type="journal article" date="2018" name="MSphere">
        <title>Metagenomic Discovery of 83 New Human Papillomavirus Types in Patients with Immunodeficiency.</title>
        <authorList>
            <person name="Pastrana D.V."/>
            <person name="Peretti A."/>
            <person name="Welch N.L."/>
            <person name="Borgogna C."/>
            <person name="Olivero C."/>
            <person name="Badolato R."/>
            <person name="Notarangelo L.D."/>
            <person name="Gariglio M."/>
            <person name="FitzGerald P.C."/>
            <person name="McIntosh C.E."/>
            <person name="Reeves J."/>
            <person name="Starrett G.J."/>
            <person name="Bliskovsky V."/>
            <person name="Velez D."/>
            <person name="Brownell I."/>
            <person name="Yarchoan R."/>
            <person name="Wyvill K.M."/>
            <person name="Uldrick T.S."/>
            <person name="Maldarelli F."/>
            <person name="Lisco A."/>
            <person name="Sereti I."/>
            <person name="Gonzalez C.M."/>
            <person name="Androphy E.J."/>
            <person name="McBride A.A."/>
            <person name="Van Doorslaer K."/>
            <person name="Garcia F."/>
            <person name="Dvoretzky I."/>
            <person name="Liu J.S."/>
            <person name="Han J."/>
            <person name="Murphy P.M."/>
            <person name="McDermott D.H."/>
            <person name="Buck C.B."/>
        </authorList>
    </citation>
    <scope>NUCLEOTIDE SEQUENCE</scope>
    <source>
        <strain evidence="20">Gamma15_w20c10a</strain>
    </source>
</reference>
<sequence length="98" mass="10952">MRGDVATIQDINLNFDELVLPANLLAAEESLSPDEEPEEEPKEPYRVDTYCVNCRTGVRFFVVATSSSIRTLQQLLLGELSLVCIGCSRVRLQHGRSQ</sequence>
<accession>A0A2D2ALT5</accession>
<evidence type="ECO:0000313" key="20">
    <source>
        <dbReference type="EMBL" id="ATQ38422.1"/>
    </source>
</evidence>
<name>A0A2D2ALT5_9PAPI</name>
<keyword evidence="3 18" id="KW-1048">Host nucleus</keyword>
<dbReference type="EMBL" id="MF588726">
    <property type="protein sequence ID" value="ATQ38422.1"/>
    <property type="molecule type" value="Genomic_DNA"/>
</dbReference>
<dbReference type="Pfam" id="PF00527">
    <property type="entry name" value="E7"/>
    <property type="match status" value="1"/>
</dbReference>
<comment type="subcellular location">
    <subcellularLocation>
        <location evidence="18">Host cytoplasm</location>
    </subcellularLocation>
    <subcellularLocation>
        <location evidence="18">Host nucleus</location>
    </subcellularLocation>
    <text evidence="18">Predominantly found in the host nucleus.</text>
</comment>
<evidence type="ECO:0000256" key="14">
    <source>
        <dbReference type="ARBA" id="ARBA00023200"/>
    </source>
</evidence>
<evidence type="ECO:0000256" key="19">
    <source>
        <dbReference type="PIRNR" id="PIRNR003407"/>
    </source>
</evidence>
<evidence type="ECO:0000256" key="7">
    <source>
        <dbReference type="ARBA" id="ARBA00022771"/>
    </source>
</evidence>
<dbReference type="GO" id="GO:0052170">
    <property type="term" value="P:symbiont-mediated suppression of host innate immune response"/>
    <property type="evidence" value="ECO:0007669"/>
    <property type="project" value="UniProtKB-KW"/>
</dbReference>
<dbReference type="GO" id="GO:0019904">
    <property type="term" value="F:protein domain specific binding"/>
    <property type="evidence" value="ECO:0007669"/>
    <property type="project" value="UniProtKB-UniRule"/>
</dbReference>
<keyword evidence="9 18" id="KW-0862">Zinc</keyword>
<dbReference type="GO" id="GO:0030430">
    <property type="term" value="C:host cell cytoplasm"/>
    <property type="evidence" value="ECO:0007669"/>
    <property type="project" value="UniProtKB-SubCell"/>
</dbReference>
<dbReference type="GO" id="GO:0039645">
    <property type="term" value="P:symbiont-mediated perturbation of host cell cycle G1/S transition checkpoint"/>
    <property type="evidence" value="ECO:0007669"/>
    <property type="project" value="UniProtKB-UniRule"/>
</dbReference>
<evidence type="ECO:0000256" key="12">
    <source>
        <dbReference type="ARBA" id="ARBA00023159"/>
    </source>
</evidence>
<evidence type="ECO:0000256" key="8">
    <source>
        <dbReference type="ARBA" id="ARBA00022830"/>
    </source>
</evidence>
<comment type="subunit">
    <text evidence="18">Homodimer. Homooligomer. Interacts with host RB1; this interaction induces dissociation of RB1-E2F1 complex thereby disrupting RB1 activity. Interacts with host EP300; this interaction represses EP300 transcriptional activity. Interacts with protein E2; this interaction inhibits E7 oncogenic activity. Interacts with host TMEM173/STING; this interaction impairs the ability of TMEM173/STING to sense cytosolic DNA and promote the production of type I interferon (IFN-alpha and IFN-beta).</text>
</comment>
<dbReference type="InterPro" id="IPR000148">
    <property type="entry name" value="Papilloma_E7"/>
</dbReference>
<keyword evidence="10 18" id="KW-0805">Transcription regulation</keyword>
<organism evidence="20">
    <name type="scientific">Gammapapillomavirus 15</name>
    <dbReference type="NCBI Taxonomy" id="1513260"/>
    <lineage>
        <taxon>Viruses</taxon>
        <taxon>Monodnaviria</taxon>
        <taxon>Shotokuvirae</taxon>
        <taxon>Cossaviricota</taxon>
        <taxon>Papovaviricetes</taxon>
        <taxon>Zurhausenvirales</taxon>
        <taxon>Papillomaviridae</taxon>
        <taxon>Firstpapillomavirinae</taxon>
        <taxon>Gammapapillomavirus</taxon>
    </lineage>
</organism>
<dbReference type="SUPFAM" id="SSF161234">
    <property type="entry name" value="E7 C-terminal domain-like"/>
    <property type="match status" value="1"/>
</dbReference>
<keyword evidence="7 18" id="KW-0863">Zinc-finger</keyword>
<dbReference type="GO" id="GO:0003677">
    <property type="term" value="F:DNA binding"/>
    <property type="evidence" value="ECO:0007669"/>
    <property type="project" value="UniProtKB-UniRule"/>
</dbReference>
<comment type="function">
    <text evidence="18">Plays a role in viral genome replication by driving entry of quiescent cells into the cell cycle. Stimulation of progression from G1 to S phase allows the virus to efficiently use the cellular DNA replicating machinery to achieve viral genome replication. E7 protein has both transforming and trans-activating activities. Induces the disassembly of the E2F1 transcription factor from RB1, with subsequent transcriptional activation of E2F1-regulated S-phase genes. Interferes with host histone deacetylation mediated by HDAC1 and HDAC2, leading to transcription activation. Plays also a role in the inhibition of both antiviral and antiproliferative functions of host interferon alpha. Interaction with host TMEM173/STING impairs the ability of TMEM173/STING to sense cytosolic DNA and promote the production of type I interferon (IFN-alpha and IFN-beta).</text>
</comment>
<comment type="similarity">
    <text evidence="18 19">Belongs to the papillomaviridae E7 protein family.</text>
</comment>
<keyword evidence="11 18" id="KW-0238">DNA-binding</keyword>
<dbReference type="GO" id="GO:0006351">
    <property type="term" value="P:DNA-templated transcription"/>
    <property type="evidence" value="ECO:0007669"/>
    <property type="project" value="UniProtKB-UniRule"/>
</dbReference>
<dbReference type="Gene3D" id="3.30.160.330">
    <property type="match status" value="1"/>
</dbReference>
<evidence type="ECO:0000256" key="17">
    <source>
        <dbReference type="ARBA" id="ARBA00023309"/>
    </source>
</evidence>
<dbReference type="PIRSF" id="PIRSF003407">
    <property type="entry name" value="Papvi_E7"/>
    <property type="match status" value="1"/>
</dbReference>
<dbReference type="Proteomes" id="UP000289753">
    <property type="component" value="Segment"/>
</dbReference>
<comment type="domain">
    <text evidence="18">The E7 terminal domain is an intrinsically disordered domain, whose flexibility and conformational transitions confer target adaptability to the oncoprotein. It allows adaptation to a variety of protein targets and exposes the PEST degradation sequence that regulates its turnover in the cell.</text>
</comment>
<comment type="PTM">
    <text evidence="18">Highly phosphorylated.</text>
</comment>
<evidence type="ECO:0000256" key="11">
    <source>
        <dbReference type="ARBA" id="ARBA00023125"/>
    </source>
</evidence>
<keyword evidence="6 18" id="KW-0479">Metal-binding</keyword>
<feature type="zinc finger region" evidence="18">
    <location>
        <begin position="51"/>
        <end position="87"/>
    </location>
</feature>